<evidence type="ECO:0000313" key="4">
    <source>
        <dbReference type="Proteomes" id="UP001174936"/>
    </source>
</evidence>
<name>A0AA40CM31_9PEZI</name>
<keyword evidence="3" id="KW-0808">Transferase</keyword>
<keyword evidence="3" id="KW-0489">Methyltransferase</keyword>
<dbReference type="PANTHER" id="PTHR43591">
    <property type="entry name" value="METHYLTRANSFERASE"/>
    <property type="match status" value="1"/>
</dbReference>
<dbReference type="SUPFAM" id="SSF53335">
    <property type="entry name" value="S-adenosyl-L-methionine-dependent methyltransferases"/>
    <property type="match status" value="2"/>
</dbReference>
<dbReference type="Pfam" id="PF13489">
    <property type="entry name" value="Methyltransf_23"/>
    <property type="match status" value="1"/>
</dbReference>
<dbReference type="InterPro" id="IPR029063">
    <property type="entry name" value="SAM-dependent_MTases_sf"/>
</dbReference>
<comment type="similarity">
    <text evidence="1">Belongs to the methyltransferase superfamily. LaeA methyltransferase family.</text>
</comment>
<dbReference type="AlphaFoldDB" id="A0AA40CM31"/>
<evidence type="ECO:0000313" key="3">
    <source>
        <dbReference type="EMBL" id="KAK0643520.1"/>
    </source>
</evidence>
<sequence>MDEGDTQTVPVDNTYREVFLLHNREFQRYAVENGVHFSPVDDVSAPSFDRETSRSDDDLVSKQEEIERLQYMHGMFNLMFENRLIFPPIPRPRRILECGSGSGGWAAQVAEQYPECEVGGSFLWAPFVFPNAPRWRDITISNQVLLQRYCYPDMVDWKRAPSETVEKQEPGSCVIGIDIFPYMVAEDMPANLEFQVDDLNSPFTFQSNYFDLVHSRMMAGGINTNRWPSYMTDILRVLRPGGWCQMVEIYFNAQSDNGTLTANHALQVWSQNYMQSVSAYKDPRAPMRLENWMRQAGFVEVEARLLTLPLTGWSNDPRDNAIGTANRANVHRLLSSLALYPFTQALGMTNNEVQLLVAQARAEADNPAYRAYFPVYVCIGRKPGGSRSSRPDSYRSQTPSKSGRHSDSRKRVRR</sequence>
<dbReference type="Proteomes" id="UP001174936">
    <property type="component" value="Unassembled WGS sequence"/>
</dbReference>
<comment type="caution">
    <text evidence="3">The sequence shown here is derived from an EMBL/GenBank/DDBJ whole genome shotgun (WGS) entry which is preliminary data.</text>
</comment>
<evidence type="ECO:0000256" key="1">
    <source>
        <dbReference type="ARBA" id="ARBA00038158"/>
    </source>
</evidence>
<dbReference type="Gene3D" id="3.40.50.150">
    <property type="entry name" value="Vaccinia Virus protein VP39"/>
    <property type="match status" value="1"/>
</dbReference>
<feature type="region of interest" description="Disordered" evidence="2">
    <location>
        <begin position="382"/>
        <end position="414"/>
    </location>
</feature>
<evidence type="ECO:0000256" key="2">
    <source>
        <dbReference type="SAM" id="MobiDB-lite"/>
    </source>
</evidence>
<organism evidence="3 4">
    <name type="scientific">Cercophora newfieldiana</name>
    <dbReference type="NCBI Taxonomy" id="92897"/>
    <lineage>
        <taxon>Eukaryota</taxon>
        <taxon>Fungi</taxon>
        <taxon>Dikarya</taxon>
        <taxon>Ascomycota</taxon>
        <taxon>Pezizomycotina</taxon>
        <taxon>Sordariomycetes</taxon>
        <taxon>Sordariomycetidae</taxon>
        <taxon>Sordariales</taxon>
        <taxon>Lasiosphaeriaceae</taxon>
        <taxon>Cercophora</taxon>
    </lineage>
</organism>
<dbReference type="EMBL" id="JAULSV010000005">
    <property type="protein sequence ID" value="KAK0643520.1"/>
    <property type="molecule type" value="Genomic_DNA"/>
</dbReference>
<dbReference type="GO" id="GO:0032259">
    <property type="term" value="P:methylation"/>
    <property type="evidence" value="ECO:0007669"/>
    <property type="project" value="UniProtKB-KW"/>
</dbReference>
<reference evidence="3" key="1">
    <citation type="submission" date="2023-06" db="EMBL/GenBank/DDBJ databases">
        <title>Genome-scale phylogeny and comparative genomics of the fungal order Sordariales.</title>
        <authorList>
            <consortium name="Lawrence Berkeley National Laboratory"/>
            <person name="Hensen N."/>
            <person name="Bonometti L."/>
            <person name="Westerberg I."/>
            <person name="Brannstrom I.O."/>
            <person name="Guillou S."/>
            <person name="Cros-Aarteil S."/>
            <person name="Calhoun S."/>
            <person name="Haridas S."/>
            <person name="Kuo A."/>
            <person name="Mondo S."/>
            <person name="Pangilinan J."/>
            <person name="Riley R."/>
            <person name="Labutti K."/>
            <person name="Andreopoulos B."/>
            <person name="Lipzen A."/>
            <person name="Chen C."/>
            <person name="Yanf M."/>
            <person name="Daum C."/>
            <person name="Ng V."/>
            <person name="Clum A."/>
            <person name="Steindorff A."/>
            <person name="Ohm R."/>
            <person name="Martin F."/>
            <person name="Silar P."/>
            <person name="Natvig D."/>
            <person name="Lalanne C."/>
            <person name="Gautier V."/>
            <person name="Ament-Velasquez S.L."/>
            <person name="Kruys A."/>
            <person name="Hutchinson M.I."/>
            <person name="Powell A.J."/>
            <person name="Barry K."/>
            <person name="Miller A.N."/>
            <person name="Grigoriev I.V."/>
            <person name="Debuchy R."/>
            <person name="Gladieux P."/>
            <person name="Thoren M.H."/>
            <person name="Johannesson H."/>
        </authorList>
    </citation>
    <scope>NUCLEOTIDE SEQUENCE</scope>
    <source>
        <strain evidence="3">SMH2532-1</strain>
    </source>
</reference>
<gene>
    <name evidence="3" type="ORF">B0T16DRAFT_459657</name>
</gene>
<protein>
    <submittedName>
        <fullName evidence="3">S-adenosyl-L-methionine-dependent methyltransferase</fullName>
    </submittedName>
</protein>
<accession>A0AA40CM31</accession>
<proteinExistence type="inferred from homology"/>
<dbReference type="PANTHER" id="PTHR43591:SF24">
    <property type="entry name" value="2-METHOXY-6-POLYPRENYL-1,4-BENZOQUINOL METHYLASE, MITOCHONDRIAL"/>
    <property type="match status" value="1"/>
</dbReference>
<keyword evidence="4" id="KW-1185">Reference proteome</keyword>
<dbReference type="GO" id="GO:0008168">
    <property type="term" value="F:methyltransferase activity"/>
    <property type="evidence" value="ECO:0007669"/>
    <property type="project" value="UniProtKB-KW"/>
</dbReference>